<sequence length="165" mass="17569">MLATVIVCSGCLDSTPATQPTPGPPPASAAPSAPQAAPAALTKAQAARRYLRIVEPYNAALERFETAAHANRPWTDLRLSAARIVKANTTQIQALRGTHWPTETRVHVRALIAVSLQAGRYWNATAKATSPAQFQTAALKAAKLSGKREATALRKALGLPPYREP</sequence>
<evidence type="ECO:0000313" key="3">
    <source>
        <dbReference type="Proteomes" id="UP000805614"/>
    </source>
</evidence>
<organism evidence="2 3">
    <name type="scientific">Actinomadura alba</name>
    <dbReference type="NCBI Taxonomy" id="406431"/>
    <lineage>
        <taxon>Bacteria</taxon>
        <taxon>Bacillati</taxon>
        <taxon>Actinomycetota</taxon>
        <taxon>Actinomycetes</taxon>
        <taxon>Streptosporangiales</taxon>
        <taxon>Thermomonosporaceae</taxon>
        <taxon>Actinomadura</taxon>
    </lineage>
</organism>
<keyword evidence="3" id="KW-1185">Reference proteome</keyword>
<evidence type="ECO:0000313" key="2">
    <source>
        <dbReference type="EMBL" id="MBC6467498.1"/>
    </source>
</evidence>
<protein>
    <recommendedName>
        <fullName evidence="4">Lipoprotein</fullName>
    </recommendedName>
</protein>
<accession>A0ABR7LRM6</accession>
<dbReference type="EMBL" id="JABVEC010000013">
    <property type="protein sequence ID" value="MBC6467498.1"/>
    <property type="molecule type" value="Genomic_DNA"/>
</dbReference>
<dbReference type="RefSeq" id="WP_187244512.1">
    <property type="nucleotide sequence ID" value="NZ_BAAAOK010000004.1"/>
</dbReference>
<feature type="compositionally biased region" description="Pro residues" evidence="1">
    <location>
        <begin position="19"/>
        <end position="28"/>
    </location>
</feature>
<evidence type="ECO:0000256" key="1">
    <source>
        <dbReference type="SAM" id="MobiDB-lite"/>
    </source>
</evidence>
<evidence type="ECO:0008006" key="4">
    <source>
        <dbReference type="Google" id="ProtNLM"/>
    </source>
</evidence>
<comment type="caution">
    <text evidence="2">The sequence shown here is derived from an EMBL/GenBank/DDBJ whole genome shotgun (WGS) entry which is preliminary data.</text>
</comment>
<dbReference type="Proteomes" id="UP000805614">
    <property type="component" value="Unassembled WGS sequence"/>
</dbReference>
<proteinExistence type="predicted"/>
<reference evidence="2 3" key="1">
    <citation type="submission" date="2020-06" db="EMBL/GenBank/DDBJ databases">
        <title>Actinomadura xiongansis sp. nov., isolated from soil of Baiyangdian.</title>
        <authorList>
            <person name="Zhang X."/>
        </authorList>
    </citation>
    <scope>NUCLEOTIDE SEQUENCE [LARGE SCALE GENOMIC DNA]</scope>
    <source>
        <strain evidence="2 3">HBUM206468</strain>
    </source>
</reference>
<name>A0ABR7LRM6_9ACTN</name>
<gene>
    <name evidence="2" type="ORF">HKK74_18650</name>
</gene>
<feature type="region of interest" description="Disordered" evidence="1">
    <location>
        <begin position="13"/>
        <end position="37"/>
    </location>
</feature>